<comment type="caution">
    <text evidence="2">The sequence shown here is derived from an EMBL/GenBank/DDBJ whole genome shotgun (WGS) entry which is preliminary data.</text>
</comment>
<keyword evidence="3" id="KW-1185">Reference proteome</keyword>
<dbReference type="InterPro" id="IPR011009">
    <property type="entry name" value="Kinase-like_dom_sf"/>
</dbReference>
<evidence type="ECO:0000313" key="3">
    <source>
        <dbReference type="Proteomes" id="UP001501598"/>
    </source>
</evidence>
<reference evidence="3" key="1">
    <citation type="journal article" date="2019" name="Int. J. Syst. Evol. Microbiol.">
        <title>The Global Catalogue of Microorganisms (GCM) 10K type strain sequencing project: providing services to taxonomists for standard genome sequencing and annotation.</title>
        <authorList>
            <consortium name="The Broad Institute Genomics Platform"/>
            <consortium name="The Broad Institute Genome Sequencing Center for Infectious Disease"/>
            <person name="Wu L."/>
            <person name="Ma J."/>
        </authorList>
    </citation>
    <scope>NUCLEOTIDE SEQUENCE [LARGE SCALE GENOMIC DNA]</scope>
    <source>
        <strain evidence="3">JCM 17906</strain>
    </source>
</reference>
<dbReference type="RefSeq" id="WP_345414792.1">
    <property type="nucleotide sequence ID" value="NZ_BAABGT010000026.1"/>
</dbReference>
<evidence type="ECO:0000259" key="1">
    <source>
        <dbReference type="Pfam" id="PF13224"/>
    </source>
</evidence>
<dbReference type="Pfam" id="PF13224">
    <property type="entry name" value="DUF4032"/>
    <property type="match status" value="1"/>
</dbReference>
<organism evidence="2 3">
    <name type="scientific">Pseudonocardia xishanensis</name>
    <dbReference type="NCBI Taxonomy" id="630995"/>
    <lineage>
        <taxon>Bacteria</taxon>
        <taxon>Bacillati</taxon>
        <taxon>Actinomycetota</taxon>
        <taxon>Actinomycetes</taxon>
        <taxon>Pseudonocardiales</taxon>
        <taxon>Pseudonocardiaceae</taxon>
        <taxon>Pseudonocardia</taxon>
    </lineage>
</organism>
<sequence>MTAPELILRDLSPGLLALPWDLPLAEWNPAEVPLRDIAVGPSRHLVRFVETDGRRWALKELPHRIARREFTVLRTMEDDGLPAVRVAGVVYQPEDTAILVTHYLEGSWQYRRLFMRLPPNRPAHRARLFDAMASLLVELHRHGIFWGDCSLANTLFSRDGQTLQAFMVDAETSEIHPSLSDGQRQFDLDILVENVAGGMIDLAERLERPPEIHPQLMAEAFAIPERYNALWDALHAAPTFSFGDRYRVEGKIRELNDLGFAVEEVTLQPKGDAPGELTLQVGVGDRRFHARRLEELTGLEVGEGQATVLLGDLQAHQAWLSRRDGRDHSDSEAAASWMEVCLRPGIERAHRAVGGVGSPVQAYCDLLEVRWILSEREGADVGDARALAALAGRAPTDSAARAAVVEPSTGWFTAPPPE</sequence>
<evidence type="ECO:0000313" key="2">
    <source>
        <dbReference type="EMBL" id="GAA4542882.1"/>
    </source>
</evidence>
<dbReference type="Proteomes" id="UP001501598">
    <property type="component" value="Unassembled WGS sequence"/>
</dbReference>
<dbReference type="Gene3D" id="1.10.510.10">
    <property type="entry name" value="Transferase(Phosphotransferase) domain 1"/>
    <property type="match status" value="1"/>
</dbReference>
<proteinExistence type="predicted"/>
<dbReference type="Pfam" id="PF06293">
    <property type="entry name" value="Kdo"/>
    <property type="match status" value="1"/>
</dbReference>
<dbReference type="SUPFAM" id="SSF56112">
    <property type="entry name" value="Protein kinase-like (PK-like)"/>
    <property type="match status" value="1"/>
</dbReference>
<feature type="domain" description="DUF4032" evidence="1">
    <location>
        <begin position="230"/>
        <end position="388"/>
    </location>
</feature>
<name>A0ABP8RMH3_9PSEU</name>
<dbReference type="InterPro" id="IPR025111">
    <property type="entry name" value="DUF4032"/>
</dbReference>
<dbReference type="EMBL" id="BAABGT010000026">
    <property type="protein sequence ID" value="GAA4542882.1"/>
    <property type="molecule type" value="Genomic_DNA"/>
</dbReference>
<accession>A0ABP8RMH3</accession>
<gene>
    <name evidence="2" type="ORF">GCM10023175_18860</name>
</gene>
<protein>
    <submittedName>
        <fullName evidence="2">DUF4032 domain-containing protein</fullName>
    </submittedName>
</protein>